<protein>
    <submittedName>
        <fullName evidence="2">Uncharacterized protein</fullName>
    </submittedName>
</protein>
<feature type="compositionally biased region" description="Basic and acidic residues" evidence="1">
    <location>
        <begin position="1"/>
        <end position="24"/>
    </location>
</feature>
<comment type="caution">
    <text evidence="2">The sequence shown here is derived from an EMBL/GenBank/DDBJ whole genome shotgun (WGS) entry which is preliminary data.</text>
</comment>
<dbReference type="Proteomes" id="UP001308179">
    <property type="component" value="Unassembled WGS sequence"/>
</dbReference>
<sequence>MTEQKMETQEDERNLDQSRRDRLKSSTHPGYAPGLLIDRVANGWRGDVKTATNSSPGNDPEAGSCDLEDEGSCPN</sequence>
<feature type="region of interest" description="Disordered" evidence="1">
    <location>
        <begin position="1"/>
        <end position="75"/>
    </location>
</feature>
<keyword evidence="3" id="KW-1185">Reference proteome</keyword>
<organism evidence="2 3">
    <name type="scientific">Rachicladosporium monterosium</name>
    <dbReference type="NCBI Taxonomy" id="1507873"/>
    <lineage>
        <taxon>Eukaryota</taxon>
        <taxon>Fungi</taxon>
        <taxon>Dikarya</taxon>
        <taxon>Ascomycota</taxon>
        <taxon>Pezizomycotina</taxon>
        <taxon>Dothideomycetes</taxon>
        <taxon>Dothideomycetidae</taxon>
        <taxon>Cladosporiales</taxon>
        <taxon>Cladosporiaceae</taxon>
        <taxon>Rachicladosporium</taxon>
    </lineage>
</organism>
<evidence type="ECO:0000313" key="3">
    <source>
        <dbReference type="Proteomes" id="UP001308179"/>
    </source>
</evidence>
<dbReference type="EMBL" id="JAVRRR010000259">
    <property type="protein sequence ID" value="KAK5144039.1"/>
    <property type="molecule type" value="Genomic_DNA"/>
</dbReference>
<evidence type="ECO:0000313" key="2">
    <source>
        <dbReference type="EMBL" id="KAK5144039.1"/>
    </source>
</evidence>
<proteinExistence type="predicted"/>
<evidence type="ECO:0000256" key="1">
    <source>
        <dbReference type="SAM" id="MobiDB-lite"/>
    </source>
</evidence>
<feature type="compositionally biased region" description="Acidic residues" evidence="1">
    <location>
        <begin position="66"/>
        <end position="75"/>
    </location>
</feature>
<reference evidence="2 3" key="1">
    <citation type="submission" date="2023-08" db="EMBL/GenBank/DDBJ databases">
        <title>Black Yeasts Isolated from many extreme environments.</title>
        <authorList>
            <person name="Coleine C."/>
            <person name="Stajich J.E."/>
            <person name="Selbmann L."/>
        </authorList>
    </citation>
    <scope>NUCLEOTIDE SEQUENCE [LARGE SCALE GENOMIC DNA]</scope>
    <source>
        <strain evidence="2 3">CCFEE 5386</strain>
    </source>
</reference>
<accession>A0ABR0L627</accession>
<name>A0ABR0L627_9PEZI</name>
<feature type="non-terminal residue" evidence="2">
    <location>
        <position position="75"/>
    </location>
</feature>
<gene>
    <name evidence="2" type="ORF">LTR32_003963</name>
</gene>